<evidence type="ECO:0000313" key="2">
    <source>
        <dbReference type="Proteomes" id="UP001062846"/>
    </source>
</evidence>
<gene>
    <name evidence="1" type="ORF">RHMOL_Rhmol07G0226800</name>
</gene>
<comment type="caution">
    <text evidence="1">The sequence shown here is derived from an EMBL/GenBank/DDBJ whole genome shotgun (WGS) entry which is preliminary data.</text>
</comment>
<organism evidence="1 2">
    <name type="scientific">Rhododendron molle</name>
    <name type="common">Chinese azalea</name>
    <name type="synonym">Azalea mollis</name>
    <dbReference type="NCBI Taxonomy" id="49168"/>
    <lineage>
        <taxon>Eukaryota</taxon>
        <taxon>Viridiplantae</taxon>
        <taxon>Streptophyta</taxon>
        <taxon>Embryophyta</taxon>
        <taxon>Tracheophyta</taxon>
        <taxon>Spermatophyta</taxon>
        <taxon>Magnoliopsida</taxon>
        <taxon>eudicotyledons</taxon>
        <taxon>Gunneridae</taxon>
        <taxon>Pentapetalae</taxon>
        <taxon>asterids</taxon>
        <taxon>Ericales</taxon>
        <taxon>Ericaceae</taxon>
        <taxon>Ericoideae</taxon>
        <taxon>Rhodoreae</taxon>
        <taxon>Rhododendron</taxon>
    </lineage>
</organism>
<protein>
    <submittedName>
        <fullName evidence="1">Uncharacterized protein</fullName>
    </submittedName>
</protein>
<proteinExistence type="predicted"/>
<name>A0ACC0N3D0_RHOML</name>
<sequence length="417" mass="46866">MKFPICQGVLCYRCLLYASEMNLTLHSGALSSSRVRHEFPANRTLLVSAKIKEPEAVLRRRLALRKVDRELSRGNYKTALTLVKQLQGKPGGLRGFGAAKQVPRRISSLDQLKPSGTDTSSPQYLVDSILDSIKRSTKFQFSEEVSASELESLTHESVIEDHLMCTQHEAGHFLVGYLLGALPKRYVVSKMEALMQNEFVGGGVEFMGFEFLREVNTGGILQMNLSRQKPHDAVRLLFPVHVQLSMKSKFTFAAALNVTKESVFRSLKAKFHQRVVTCMDLSPYDILPSGAWWRQTLNRFSCVILGGLVAEHLVFGYSQGLHGDVEKVAFLVIIFEEDPLESQKGLDSPVQLNRVLRWMGFEESEIDSHLKWAVMNTLLILVHHQEARSRLAETMALGKSVGSCIDVIENYLNDIEL</sequence>
<reference evidence="1" key="1">
    <citation type="submission" date="2022-02" db="EMBL/GenBank/DDBJ databases">
        <title>Plant Genome Project.</title>
        <authorList>
            <person name="Zhang R.-G."/>
        </authorList>
    </citation>
    <scope>NUCLEOTIDE SEQUENCE</scope>
    <source>
        <strain evidence="1">AT1</strain>
    </source>
</reference>
<evidence type="ECO:0000313" key="1">
    <source>
        <dbReference type="EMBL" id="KAI8547837.1"/>
    </source>
</evidence>
<dbReference type="Proteomes" id="UP001062846">
    <property type="component" value="Chromosome 7"/>
</dbReference>
<keyword evidence="2" id="KW-1185">Reference proteome</keyword>
<dbReference type="EMBL" id="CM046394">
    <property type="protein sequence ID" value="KAI8547837.1"/>
    <property type="molecule type" value="Genomic_DNA"/>
</dbReference>
<accession>A0ACC0N3D0</accession>